<name>A0A4R6TJS3_9FLAO</name>
<organism evidence="2 3">
    <name type="scientific">Zeaxanthinibacter enoshimensis</name>
    <dbReference type="NCBI Taxonomy" id="392009"/>
    <lineage>
        <taxon>Bacteria</taxon>
        <taxon>Pseudomonadati</taxon>
        <taxon>Bacteroidota</taxon>
        <taxon>Flavobacteriia</taxon>
        <taxon>Flavobacteriales</taxon>
        <taxon>Flavobacteriaceae</taxon>
        <taxon>Zeaxanthinibacter</taxon>
    </lineage>
</organism>
<dbReference type="InterPro" id="IPR017937">
    <property type="entry name" value="Thioredoxin_CS"/>
</dbReference>
<evidence type="ECO:0000313" key="3">
    <source>
        <dbReference type="Proteomes" id="UP000295468"/>
    </source>
</evidence>
<dbReference type="EMBL" id="SNYI01000002">
    <property type="protein sequence ID" value="TDQ31096.1"/>
    <property type="molecule type" value="Genomic_DNA"/>
</dbReference>
<accession>A0A4R6TJS3</accession>
<dbReference type="Proteomes" id="UP000295468">
    <property type="component" value="Unassembled WGS sequence"/>
</dbReference>
<keyword evidence="3" id="KW-1185">Reference proteome</keyword>
<sequence>MKNIIFLFVLWFSGLTVLSAQQGEEIQWKSWSELEMALAEEPRPVFIFFHAEWCVYCKKLDREIFTKTPVIRKINREYYAVRMDVESRDTIVFDGLTFTNKQALRKRNGIHELPALLASREDKPFSLPATLIFNKNFAVVERIFEYYTSAELLKTL</sequence>
<dbReference type="AlphaFoldDB" id="A0A4R6TJS3"/>
<dbReference type="OrthoDB" id="9811036at2"/>
<keyword evidence="1" id="KW-0676">Redox-active center</keyword>
<gene>
    <name evidence="2" type="ORF">CLV82_1798</name>
</gene>
<dbReference type="PROSITE" id="PS00194">
    <property type="entry name" value="THIOREDOXIN_1"/>
    <property type="match status" value="1"/>
</dbReference>
<dbReference type="RefSeq" id="WP_133643947.1">
    <property type="nucleotide sequence ID" value="NZ_SNYI01000002.1"/>
</dbReference>
<reference evidence="2 3" key="1">
    <citation type="submission" date="2019-03" db="EMBL/GenBank/DDBJ databases">
        <title>Genomic Encyclopedia of Archaeal and Bacterial Type Strains, Phase II (KMG-II): from individual species to whole genera.</title>
        <authorList>
            <person name="Goeker M."/>
        </authorList>
    </citation>
    <scope>NUCLEOTIDE SEQUENCE [LARGE SCALE GENOMIC DNA]</scope>
    <source>
        <strain evidence="2 3">DSM 18435</strain>
    </source>
</reference>
<proteinExistence type="predicted"/>
<dbReference type="SUPFAM" id="SSF52833">
    <property type="entry name" value="Thioredoxin-like"/>
    <property type="match status" value="1"/>
</dbReference>
<evidence type="ECO:0000313" key="2">
    <source>
        <dbReference type="EMBL" id="TDQ31096.1"/>
    </source>
</evidence>
<protein>
    <submittedName>
        <fullName evidence="2">Thioredoxin-like protein</fullName>
    </submittedName>
</protein>
<comment type="caution">
    <text evidence="2">The sequence shown here is derived from an EMBL/GenBank/DDBJ whole genome shotgun (WGS) entry which is preliminary data.</text>
</comment>
<dbReference type="Gene3D" id="3.40.30.10">
    <property type="entry name" value="Glutaredoxin"/>
    <property type="match status" value="1"/>
</dbReference>
<dbReference type="Pfam" id="PF13899">
    <property type="entry name" value="Thioredoxin_7"/>
    <property type="match status" value="1"/>
</dbReference>
<dbReference type="InterPro" id="IPR036249">
    <property type="entry name" value="Thioredoxin-like_sf"/>
</dbReference>
<evidence type="ECO:0000256" key="1">
    <source>
        <dbReference type="ARBA" id="ARBA00023284"/>
    </source>
</evidence>